<evidence type="ECO:0008006" key="12">
    <source>
        <dbReference type="Google" id="ProtNLM"/>
    </source>
</evidence>
<gene>
    <name evidence="10" type="ORF">GCM10008025_22150</name>
</gene>
<feature type="transmembrane region" description="Helical" evidence="9">
    <location>
        <begin position="96"/>
        <end position="114"/>
    </location>
</feature>
<evidence type="ECO:0000256" key="4">
    <source>
        <dbReference type="ARBA" id="ARBA00022475"/>
    </source>
</evidence>
<keyword evidence="5 8" id="KW-0812">Transmembrane</keyword>
<comment type="caution">
    <text evidence="10">The sequence shown here is derived from an EMBL/GenBank/DDBJ whole genome shotgun (WGS) entry which is preliminary data.</text>
</comment>
<keyword evidence="3 8" id="KW-0813">Transport</keyword>
<feature type="transmembrane region" description="Helical" evidence="9">
    <location>
        <begin position="224"/>
        <end position="248"/>
    </location>
</feature>
<feature type="transmembrane region" description="Helical" evidence="9">
    <location>
        <begin position="141"/>
        <end position="159"/>
    </location>
</feature>
<feature type="transmembrane region" description="Helical" evidence="9">
    <location>
        <begin position="63"/>
        <end position="84"/>
    </location>
</feature>
<evidence type="ECO:0000256" key="2">
    <source>
        <dbReference type="ARBA" id="ARBA00008034"/>
    </source>
</evidence>
<evidence type="ECO:0000256" key="7">
    <source>
        <dbReference type="ARBA" id="ARBA00023136"/>
    </source>
</evidence>
<name>A0A916S275_9BACI</name>
<comment type="similarity">
    <text evidence="2 8">Belongs to the ABC-3 integral membrane protein family.</text>
</comment>
<keyword evidence="7 9" id="KW-0472">Membrane</keyword>
<organism evidence="10 11">
    <name type="scientific">Ornithinibacillus halotolerans</name>
    <dbReference type="NCBI Taxonomy" id="1274357"/>
    <lineage>
        <taxon>Bacteria</taxon>
        <taxon>Bacillati</taxon>
        <taxon>Bacillota</taxon>
        <taxon>Bacilli</taxon>
        <taxon>Bacillales</taxon>
        <taxon>Bacillaceae</taxon>
        <taxon>Ornithinibacillus</taxon>
    </lineage>
</organism>
<dbReference type="GO" id="GO:0043190">
    <property type="term" value="C:ATP-binding cassette (ABC) transporter complex"/>
    <property type="evidence" value="ECO:0007669"/>
    <property type="project" value="InterPro"/>
</dbReference>
<evidence type="ECO:0000256" key="6">
    <source>
        <dbReference type="ARBA" id="ARBA00022989"/>
    </source>
</evidence>
<accession>A0A916S275</accession>
<dbReference type="GO" id="GO:0010043">
    <property type="term" value="P:response to zinc ion"/>
    <property type="evidence" value="ECO:0007669"/>
    <property type="project" value="TreeGrafter"/>
</dbReference>
<reference evidence="10" key="2">
    <citation type="submission" date="2020-09" db="EMBL/GenBank/DDBJ databases">
        <authorList>
            <person name="Sun Q."/>
            <person name="Zhou Y."/>
        </authorList>
    </citation>
    <scope>NUCLEOTIDE SEQUENCE</scope>
    <source>
        <strain evidence="10">CGMCC 1.12408</strain>
    </source>
</reference>
<keyword evidence="6 9" id="KW-1133">Transmembrane helix</keyword>
<feature type="transmembrane region" description="Helical" evidence="9">
    <location>
        <begin position="254"/>
        <end position="273"/>
    </location>
</feature>
<feature type="transmembrane region" description="Helical" evidence="9">
    <location>
        <begin position="184"/>
        <end position="212"/>
    </location>
</feature>
<evidence type="ECO:0000256" key="8">
    <source>
        <dbReference type="RuleBase" id="RU003943"/>
    </source>
</evidence>
<dbReference type="Pfam" id="PF00950">
    <property type="entry name" value="ABC-3"/>
    <property type="match status" value="1"/>
</dbReference>
<keyword evidence="11" id="KW-1185">Reference proteome</keyword>
<evidence type="ECO:0000256" key="5">
    <source>
        <dbReference type="ARBA" id="ARBA00022692"/>
    </source>
</evidence>
<dbReference type="GO" id="GO:0055085">
    <property type="term" value="P:transmembrane transport"/>
    <property type="evidence" value="ECO:0007669"/>
    <property type="project" value="InterPro"/>
</dbReference>
<dbReference type="AlphaFoldDB" id="A0A916S275"/>
<dbReference type="EMBL" id="BMEY01000010">
    <property type="protein sequence ID" value="GGA78245.1"/>
    <property type="molecule type" value="Genomic_DNA"/>
</dbReference>
<reference evidence="10" key="1">
    <citation type="journal article" date="2014" name="Int. J. Syst. Evol. Microbiol.">
        <title>Complete genome sequence of Corynebacterium casei LMG S-19264T (=DSM 44701T), isolated from a smear-ripened cheese.</title>
        <authorList>
            <consortium name="US DOE Joint Genome Institute (JGI-PGF)"/>
            <person name="Walter F."/>
            <person name="Albersmeier A."/>
            <person name="Kalinowski J."/>
            <person name="Ruckert C."/>
        </authorList>
    </citation>
    <scope>NUCLEOTIDE SEQUENCE</scope>
    <source>
        <strain evidence="10">CGMCC 1.12408</strain>
    </source>
</reference>
<protein>
    <recommendedName>
        <fullName evidence="12">Metal ABC transporter permease</fullName>
    </recommendedName>
</protein>
<evidence type="ECO:0000256" key="9">
    <source>
        <dbReference type="SAM" id="Phobius"/>
    </source>
</evidence>
<comment type="subcellular location">
    <subcellularLocation>
        <location evidence="1 8">Cell membrane</location>
        <topology evidence="1 8">Multi-pass membrane protein</topology>
    </subcellularLocation>
</comment>
<evidence type="ECO:0000313" key="11">
    <source>
        <dbReference type="Proteomes" id="UP000613512"/>
    </source>
</evidence>
<feature type="transmembrane region" description="Helical" evidence="9">
    <location>
        <begin position="12"/>
        <end position="33"/>
    </location>
</feature>
<evidence type="ECO:0000313" key="10">
    <source>
        <dbReference type="EMBL" id="GGA78245.1"/>
    </source>
</evidence>
<dbReference type="SUPFAM" id="SSF81345">
    <property type="entry name" value="ABC transporter involved in vitamin B12 uptake, BtuC"/>
    <property type="match status" value="1"/>
</dbReference>
<sequence>MWSILASSNFQWVLASTMILGVAAGMVGLLAYWKKQSLMSDALAHAALPGVIIAFLLLGEKNLFILIIGAAISSLIGAFLIQWIQSATRITEDTAMGMILSIFFGLGIMLLTIVNRSAGGNQSGLDSFIFGQAASMVKSDVFTMLILTLVVILIVFLGFKEWKIYLFDPQFARGLGLSSKGMSVIYTVVLVTTIVVGIQAVGVILIAALLIIPSVSARYWTNSFFCMLLLSALFGGLSGIIGTYLSAIGKGWPTGPFIVIVAASFFVLSLVFGKEKGILVSRLEFNAQRKLLNSQTNANANTLDSKGVH</sequence>
<dbReference type="Gene3D" id="1.10.3470.10">
    <property type="entry name" value="ABC transporter involved in vitamin B12 uptake, BtuC"/>
    <property type="match status" value="1"/>
</dbReference>
<feature type="transmembrane region" description="Helical" evidence="9">
    <location>
        <begin position="39"/>
        <end position="58"/>
    </location>
</feature>
<evidence type="ECO:0000256" key="3">
    <source>
        <dbReference type="ARBA" id="ARBA00022448"/>
    </source>
</evidence>
<dbReference type="InterPro" id="IPR001626">
    <property type="entry name" value="ABC_TroCD"/>
</dbReference>
<proteinExistence type="inferred from homology"/>
<dbReference type="PANTHER" id="PTHR30477">
    <property type="entry name" value="ABC-TRANSPORTER METAL-BINDING PROTEIN"/>
    <property type="match status" value="1"/>
</dbReference>
<dbReference type="Proteomes" id="UP000613512">
    <property type="component" value="Unassembled WGS sequence"/>
</dbReference>
<keyword evidence="4" id="KW-1003">Cell membrane</keyword>
<dbReference type="CDD" id="cd06550">
    <property type="entry name" value="TM_ABC_iron-siderophores_like"/>
    <property type="match status" value="1"/>
</dbReference>
<dbReference type="InterPro" id="IPR037294">
    <property type="entry name" value="ABC_BtuC-like"/>
</dbReference>
<dbReference type="RefSeq" id="WP_188384728.1">
    <property type="nucleotide sequence ID" value="NZ_BMEY01000010.1"/>
</dbReference>
<dbReference type="PANTHER" id="PTHR30477:SF3">
    <property type="entry name" value="METAL TRANSPORT SYSTEM MEMBRANE PROTEIN CT_069-RELATED"/>
    <property type="match status" value="1"/>
</dbReference>
<evidence type="ECO:0000256" key="1">
    <source>
        <dbReference type="ARBA" id="ARBA00004651"/>
    </source>
</evidence>